<evidence type="ECO:0000313" key="1">
    <source>
        <dbReference type="EMBL" id="OON23802.1"/>
    </source>
</evidence>
<gene>
    <name evidence="1" type="ORF">X801_00275</name>
</gene>
<reference evidence="1 2" key="1">
    <citation type="submission" date="2015-03" db="EMBL/GenBank/DDBJ databases">
        <title>Draft genome of the nematode, Opisthorchis viverrini.</title>
        <authorList>
            <person name="Mitreva M."/>
        </authorList>
    </citation>
    <scope>NUCLEOTIDE SEQUENCE [LARGE SCALE GENOMIC DNA]</scope>
    <source>
        <strain evidence="1">Khon Kaen</strain>
    </source>
</reference>
<keyword evidence="2" id="KW-1185">Reference proteome</keyword>
<accession>A0A1S8XAU8</accession>
<dbReference type="AlphaFoldDB" id="A0A1S8XAU8"/>
<proteinExistence type="predicted"/>
<protein>
    <submittedName>
        <fullName evidence="1">Uncharacterized protein</fullName>
    </submittedName>
</protein>
<sequence length="80" mass="9038">METQQCTSFKSSMNDTPTFGIGGHISVPDYKELDNIFDWAFTKKAGPIDLIACESVLRRWPMKKANVNLSCFLLVPVKQK</sequence>
<dbReference type="Proteomes" id="UP000243686">
    <property type="component" value="Unassembled WGS sequence"/>
</dbReference>
<dbReference type="EMBL" id="KV891486">
    <property type="protein sequence ID" value="OON23802.1"/>
    <property type="molecule type" value="Genomic_DNA"/>
</dbReference>
<name>A0A1S8XAU8_OPIVI</name>
<evidence type="ECO:0000313" key="2">
    <source>
        <dbReference type="Proteomes" id="UP000243686"/>
    </source>
</evidence>
<organism evidence="1 2">
    <name type="scientific">Opisthorchis viverrini</name>
    <name type="common">Southeast Asian liver fluke</name>
    <dbReference type="NCBI Taxonomy" id="6198"/>
    <lineage>
        <taxon>Eukaryota</taxon>
        <taxon>Metazoa</taxon>
        <taxon>Spiralia</taxon>
        <taxon>Lophotrochozoa</taxon>
        <taxon>Platyhelminthes</taxon>
        <taxon>Trematoda</taxon>
        <taxon>Digenea</taxon>
        <taxon>Opisthorchiida</taxon>
        <taxon>Opisthorchiata</taxon>
        <taxon>Opisthorchiidae</taxon>
        <taxon>Opisthorchis</taxon>
    </lineage>
</organism>